<evidence type="ECO:0000313" key="4">
    <source>
        <dbReference type="Proteomes" id="UP000198717"/>
    </source>
</evidence>
<dbReference type="Proteomes" id="UP000198717">
    <property type="component" value="Unassembled WGS sequence"/>
</dbReference>
<reference evidence="2 5" key="2">
    <citation type="submission" date="2019-07" db="EMBL/GenBank/DDBJ databases">
        <title>Whole genome shotgun sequence of Myxococcus virescens NBRC 100334.</title>
        <authorList>
            <person name="Hosoyama A."/>
            <person name="Uohara A."/>
            <person name="Ohji S."/>
            <person name="Ichikawa N."/>
        </authorList>
    </citation>
    <scope>NUCLEOTIDE SEQUENCE [LARGE SCALE GENOMIC DNA]</scope>
    <source>
        <strain evidence="2 5">NBRC 100334</strain>
    </source>
</reference>
<dbReference type="EMBL" id="FNAJ01000009">
    <property type="protein sequence ID" value="SDE65841.1"/>
    <property type="molecule type" value="Genomic_DNA"/>
</dbReference>
<name>A0A511HP75_9BACT</name>
<organism evidence="2 5">
    <name type="scientific">Myxococcus virescens</name>
    <dbReference type="NCBI Taxonomy" id="83456"/>
    <lineage>
        <taxon>Bacteria</taxon>
        <taxon>Pseudomonadati</taxon>
        <taxon>Myxococcota</taxon>
        <taxon>Myxococcia</taxon>
        <taxon>Myxococcales</taxon>
        <taxon>Cystobacterineae</taxon>
        <taxon>Myxococcaceae</taxon>
        <taxon>Myxococcus</taxon>
    </lineage>
</organism>
<dbReference type="EMBL" id="BJVY01000071">
    <property type="protein sequence ID" value="GEL75393.1"/>
    <property type="molecule type" value="Genomic_DNA"/>
</dbReference>
<proteinExistence type="predicted"/>
<feature type="signal peptide" evidence="1">
    <location>
        <begin position="1"/>
        <end position="20"/>
    </location>
</feature>
<evidence type="ECO:0000313" key="5">
    <source>
        <dbReference type="Proteomes" id="UP000321224"/>
    </source>
</evidence>
<keyword evidence="1" id="KW-0732">Signal</keyword>
<protein>
    <recommendedName>
        <fullName evidence="6">Lipoprotein</fullName>
    </recommendedName>
</protein>
<keyword evidence="4" id="KW-1185">Reference proteome</keyword>
<gene>
    <name evidence="2" type="ORF">MVI01_71770</name>
    <name evidence="3" type="ORF">SAMN04488504_109307</name>
</gene>
<evidence type="ECO:0000313" key="2">
    <source>
        <dbReference type="EMBL" id="GEL75393.1"/>
    </source>
</evidence>
<dbReference type="PROSITE" id="PS51257">
    <property type="entry name" value="PROKAR_LIPOPROTEIN"/>
    <property type="match status" value="1"/>
</dbReference>
<comment type="caution">
    <text evidence="2">The sequence shown here is derived from an EMBL/GenBank/DDBJ whole genome shotgun (WGS) entry which is preliminary data.</text>
</comment>
<reference evidence="3 4" key="1">
    <citation type="submission" date="2016-10" db="EMBL/GenBank/DDBJ databases">
        <authorList>
            <person name="Varghese N."/>
            <person name="Submissions S."/>
        </authorList>
    </citation>
    <scope>NUCLEOTIDE SEQUENCE [LARGE SCALE GENOMIC DNA]</scope>
    <source>
        <strain evidence="3 4">DSM 2260</strain>
    </source>
</reference>
<evidence type="ECO:0000256" key="1">
    <source>
        <dbReference type="SAM" id="SignalP"/>
    </source>
</evidence>
<sequence>MKRLTLLLLCALTAACSATTKTWRPNGFSRPPGVPQDVFDHCANRMLGDTGRITSGAAEEGRFPSFDTSEQDCARAEYLRACFRAAHQAERSAGLRLRPNASGWGPDREDFLDEAVDRLCDDEGGGTPRVRGLVRVLNEHAEDAGQRCIPCSTH</sequence>
<dbReference type="AlphaFoldDB" id="A0A511HP75"/>
<dbReference type="Proteomes" id="UP000321224">
    <property type="component" value="Unassembled WGS sequence"/>
</dbReference>
<evidence type="ECO:0008006" key="6">
    <source>
        <dbReference type="Google" id="ProtNLM"/>
    </source>
</evidence>
<accession>A0A511HP75</accession>
<dbReference type="RefSeq" id="WP_090492071.1">
    <property type="nucleotide sequence ID" value="NZ_BJVY01000071.1"/>
</dbReference>
<evidence type="ECO:0000313" key="3">
    <source>
        <dbReference type="EMBL" id="SDE65841.1"/>
    </source>
</evidence>
<feature type="chain" id="PRO_5023096814" description="Lipoprotein" evidence="1">
    <location>
        <begin position="21"/>
        <end position="154"/>
    </location>
</feature>